<organism evidence="3 4">
    <name type="scientific">Albula glossodonta</name>
    <name type="common">roundjaw bonefish</name>
    <dbReference type="NCBI Taxonomy" id="121402"/>
    <lineage>
        <taxon>Eukaryota</taxon>
        <taxon>Metazoa</taxon>
        <taxon>Chordata</taxon>
        <taxon>Craniata</taxon>
        <taxon>Vertebrata</taxon>
        <taxon>Euteleostomi</taxon>
        <taxon>Actinopterygii</taxon>
        <taxon>Neopterygii</taxon>
        <taxon>Teleostei</taxon>
        <taxon>Albuliformes</taxon>
        <taxon>Albulidae</taxon>
        <taxon>Albula</taxon>
    </lineage>
</organism>
<dbReference type="SUPFAM" id="SSF49899">
    <property type="entry name" value="Concanavalin A-like lectins/glucanases"/>
    <property type="match status" value="1"/>
</dbReference>
<dbReference type="GO" id="GO:0016567">
    <property type="term" value="P:protein ubiquitination"/>
    <property type="evidence" value="ECO:0007669"/>
    <property type="project" value="UniProtKB-ARBA"/>
</dbReference>
<dbReference type="OrthoDB" id="8902058at2759"/>
<gene>
    <name evidence="3" type="ORF">JZ751_006703</name>
</gene>
<dbReference type="PANTHER" id="PTHR12245:SF15">
    <property type="entry name" value="SPRY DOMAIN-CONTAINING SOCS BOX PROTEIN 2-LIKE ISOFORM X1"/>
    <property type="match status" value="1"/>
</dbReference>
<dbReference type="SMART" id="SM00449">
    <property type="entry name" value="SPRY"/>
    <property type="match status" value="1"/>
</dbReference>
<protein>
    <recommendedName>
        <fullName evidence="2">B30.2/SPRY domain-containing protein</fullName>
    </recommendedName>
</protein>
<comment type="caution">
    <text evidence="3">The sequence shown here is derived from an EMBL/GenBank/DDBJ whole genome shotgun (WGS) entry which is preliminary data.</text>
</comment>
<dbReference type="PROSITE" id="PS50188">
    <property type="entry name" value="B302_SPRY"/>
    <property type="match status" value="1"/>
</dbReference>
<dbReference type="PANTHER" id="PTHR12245">
    <property type="entry name" value="SPRY DOMAIN CONTAINING SOCS BOX PROTEIN"/>
    <property type="match status" value="1"/>
</dbReference>
<reference evidence="3" key="1">
    <citation type="thesis" date="2021" institute="BYU ScholarsArchive" country="Provo, UT, USA">
        <title>Applications of and Algorithms for Genome Assembly and Genomic Analyses with an Emphasis on Marine Teleosts.</title>
        <authorList>
            <person name="Pickett B.D."/>
        </authorList>
    </citation>
    <scope>NUCLEOTIDE SEQUENCE</scope>
    <source>
        <strain evidence="3">HI-2016</strain>
    </source>
</reference>
<dbReference type="GO" id="GO:0043161">
    <property type="term" value="P:proteasome-mediated ubiquitin-dependent protein catabolic process"/>
    <property type="evidence" value="ECO:0007669"/>
    <property type="project" value="TreeGrafter"/>
</dbReference>
<evidence type="ECO:0000259" key="2">
    <source>
        <dbReference type="PROSITE" id="PS50188"/>
    </source>
</evidence>
<dbReference type="InterPro" id="IPR050672">
    <property type="entry name" value="FBXO45-Fsn/SPSB_families"/>
</dbReference>
<dbReference type="InterPro" id="IPR013320">
    <property type="entry name" value="ConA-like_dom_sf"/>
</dbReference>
<evidence type="ECO:0000313" key="4">
    <source>
        <dbReference type="Proteomes" id="UP000824540"/>
    </source>
</evidence>
<dbReference type="InterPro" id="IPR043136">
    <property type="entry name" value="B30.2/SPRY_sf"/>
</dbReference>
<sequence length="273" mass="29417">MSSLLFFPLAVTPPSRLAILLDTPPVSPTDHKSSWSPTHHSPNFSLSQCGTVAQRAPAEQSTDGVRGAEGQQGGLHVWEVNWDPAERGSHAVLGVSTQHCSLQASGYTVLVGGDAESWGWELGSNQLWHGGIPCGQYPRRGTEQGEEFLEQQRPLAVPSRVLMVLDGDAGTLGFVVDGCFLGVAMQNLPLGVHLFPAVSSVWGGCRITLRYLNGGPSMSSMQKGELRDMISCIMMAKLYTSPWVPQELRGCPQQVWVGEGGGKMEKTYTTVLN</sequence>
<proteinExistence type="predicted"/>
<dbReference type="Pfam" id="PF00622">
    <property type="entry name" value="SPRY"/>
    <property type="match status" value="1"/>
</dbReference>
<dbReference type="GO" id="GO:0019005">
    <property type="term" value="C:SCF ubiquitin ligase complex"/>
    <property type="evidence" value="ECO:0007669"/>
    <property type="project" value="TreeGrafter"/>
</dbReference>
<dbReference type="AlphaFoldDB" id="A0A8T2P9T8"/>
<feature type="region of interest" description="Disordered" evidence="1">
    <location>
        <begin position="50"/>
        <end position="70"/>
    </location>
</feature>
<dbReference type="EMBL" id="JAFBMS010000015">
    <property type="protein sequence ID" value="KAG9346392.1"/>
    <property type="molecule type" value="Genomic_DNA"/>
</dbReference>
<evidence type="ECO:0000256" key="1">
    <source>
        <dbReference type="SAM" id="MobiDB-lite"/>
    </source>
</evidence>
<dbReference type="Proteomes" id="UP000824540">
    <property type="component" value="Unassembled WGS sequence"/>
</dbReference>
<keyword evidence="4" id="KW-1185">Reference proteome</keyword>
<evidence type="ECO:0000313" key="3">
    <source>
        <dbReference type="EMBL" id="KAG9346392.1"/>
    </source>
</evidence>
<dbReference type="Gene3D" id="2.60.120.920">
    <property type="match status" value="1"/>
</dbReference>
<accession>A0A8T2P9T8</accession>
<dbReference type="InterPro" id="IPR001870">
    <property type="entry name" value="B30.2/SPRY"/>
</dbReference>
<name>A0A8T2P9T8_9TELE</name>
<dbReference type="InterPro" id="IPR003877">
    <property type="entry name" value="SPRY_dom"/>
</dbReference>
<feature type="domain" description="B30.2/SPRY" evidence="2">
    <location>
        <begin position="13"/>
        <end position="216"/>
    </location>
</feature>